<sequence>MLARTLLLPLRRPTLAALATITTAAAAAPTTRAYSALQPWRSAAVAARPTTTTTTQLLWAQQVRGMKVRSSVKKLCDGCKVKKHAHPDGGADRLGWIGADGIGDNRA</sequence>
<name>A0ACB5S1F0_9PEZI</name>
<comment type="caution">
    <text evidence="1">The sequence shown here is derived from an EMBL/GenBank/DDBJ whole genome shotgun (WGS) entry which is preliminary data.</text>
</comment>
<gene>
    <name evidence="1" type="primary">g9679</name>
    <name evidence="1" type="ORF">NpPPO83_00009679</name>
</gene>
<dbReference type="Proteomes" id="UP001165186">
    <property type="component" value="Unassembled WGS sequence"/>
</dbReference>
<evidence type="ECO:0000313" key="2">
    <source>
        <dbReference type="Proteomes" id="UP001165186"/>
    </source>
</evidence>
<accession>A0ACB5S1F0</accession>
<reference evidence="1" key="1">
    <citation type="submission" date="2024-09" db="EMBL/GenBank/DDBJ databases">
        <title>Draft Genome Sequences of Neofusicoccum parvum.</title>
        <authorList>
            <person name="Ashida A."/>
            <person name="Camagna M."/>
            <person name="Tanaka A."/>
            <person name="Takemoto D."/>
        </authorList>
    </citation>
    <scope>NUCLEOTIDE SEQUENCE</scope>
    <source>
        <strain evidence="1">PPO83</strain>
    </source>
</reference>
<dbReference type="EMBL" id="BSXG01000029">
    <property type="protein sequence ID" value="GME26604.1"/>
    <property type="molecule type" value="Genomic_DNA"/>
</dbReference>
<keyword evidence="1" id="KW-0689">Ribosomal protein</keyword>
<organism evidence="1 2">
    <name type="scientific">Neofusicoccum parvum</name>
    <dbReference type="NCBI Taxonomy" id="310453"/>
    <lineage>
        <taxon>Eukaryota</taxon>
        <taxon>Fungi</taxon>
        <taxon>Dikarya</taxon>
        <taxon>Ascomycota</taxon>
        <taxon>Pezizomycotina</taxon>
        <taxon>Dothideomycetes</taxon>
        <taxon>Dothideomycetes incertae sedis</taxon>
        <taxon>Botryosphaeriales</taxon>
        <taxon>Botryosphaeriaceae</taxon>
        <taxon>Neofusicoccum</taxon>
    </lineage>
</organism>
<protein>
    <submittedName>
        <fullName evidence="1">Ribosomal protein L36</fullName>
    </submittedName>
</protein>
<proteinExistence type="predicted"/>
<evidence type="ECO:0000313" key="1">
    <source>
        <dbReference type="EMBL" id="GME26604.1"/>
    </source>
</evidence>
<keyword evidence="1" id="KW-0687">Ribonucleoprotein</keyword>
<keyword evidence="2" id="KW-1185">Reference proteome</keyword>